<comment type="caution">
    <text evidence="1">The sequence shown here is derived from an EMBL/GenBank/DDBJ whole genome shotgun (WGS) entry which is preliminary data.</text>
</comment>
<keyword evidence="2" id="KW-1185">Reference proteome</keyword>
<reference evidence="1" key="1">
    <citation type="submission" date="2023-06" db="EMBL/GenBank/DDBJ databases">
        <title>Genome-scale phylogeny and comparative genomics of the fungal order Sordariales.</title>
        <authorList>
            <consortium name="Lawrence Berkeley National Laboratory"/>
            <person name="Hensen N."/>
            <person name="Bonometti L."/>
            <person name="Westerberg I."/>
            <person name="Brannstrom I.O."/>
            <person name="Guillou S."/>
            <person name="Cros-Aarteil S."/>
            <person name="Calhoun S."/>
            <person name="Haridas S."/>
            <person name="Kuo A."/>
            <person name="Mondo S."/>
            <person name="Pangilinan J."/>
            <person name="Riley R."/>
            <person name="LaButti K."/>
            <person name="Andreopoulos B."/>
            <person name="Lipzen A."/>
            <person name="Chen C."/>
            <person name="Yanf M."/>
            <person name="Daum C."/>
            <person name="Ng V."/>
            <person name="Clum A."/>
            <person name="Steindorff A."/>
            <person name="Ohm R."/>
            <person name="Martin F."/>
            <person name="Silar P."/>
            <person name="Natvig D."/>
            <person name="Lalanne C."/>
            <person name="Gautier V."/>
            <person name="Ament-velasquez S.L."/>
            <person name="Kruys A."/>
            <person name="Hutchinson M.I."/>
            <person name="Powell A.J."/>
            <person name="Barry K."/>
            <person name="Miller A.N."/>
            <person name="Grigoriev I.V."/>
            <person name="Debuchy R."/>
            <person name="Gladieux P."/>
            <person name="Thoren M.H."/>
            <person name="Johannesson H."/>
        </authorList>
    </citation>
    <scope>NUCLEOTIDE SEQUENCE</scope>
    <source>
        <strain evidence="1">SMH3187-1</strain>
    </source>
</reference>
<gene>
    <name evidence="1" type="ORF">B0T18DRAFT_409996</name>
</gene>
<dbReference type="Proteomes" id="UP001172155">
    <property type="component" value="Unassembled WGS sequence"/>
</dbReference>
<dbReference type="AlphaFoldDB" id="A0AA40EUC6"/>
<sequence length="178" mass="19410">MALVLQLANVTCLTHVCDTLSPHLSRTLNPVAGRVFTTSTPITSRSQFAVTLLFASVPTLAPTLYRPQRIPSRCQRSQLGLSATSPTNSSTRPWSWWRGTRASLSGYQQVGDVLLQHGRNGVESADTSRQRCRSPARHQIGQRSRWTSCSSCWLAGSGEADGCDAVLVRVVVDIMVLT</sequence>
<evidence type="ECO:0000313" key="1">
    <source>
        <dbReference type="EMBL" id="KAK0745688.1"/>
    </source>
</evidence>
<dbReference type="EMBL" id="JAUKUD010000004">
    <property type="protein sequence ID" value="KAK0745688.1"/>
    <property type="molecule type" value="Genomic_DNA"/>
</dbReference>
<organism evidence="1 2">
    <name type="scientific">Schizothecium vesticola</name>
    <dbReference type="NCBI Taxonomy" id="314040"/>
    <lineage>
        <taxon>Eukaryota</taxon>
        <taxon>Fungi</taxon>
        <taxon>Dikarya</taxon>
        <taxon>Ascomycota</taxon>
        <taxon>Pezizomycotina</taxon>
        <taxon>Sordariomycetes</taxon>
        <taxon>Sordariomycetidae</taxon>
        <taxon>Sordariales</taxon>
        <taxon>Schizotheciaceae</taxon>
        <taxon>Schizothecium</taxon>
    </lineage>
</organism>
<protein>
    <submittedName>
        <fullName evidence="1">Uncharacterized protein</fullName>
    </submittedName>
</protein>
<evidence type="ECO:0000313" key="2">
    <source>
        <dbReference type="Proteomes" id="UP001172155"/>
    </source>
</evidence>
<name>A0AA40EUC6_9PEZI</name>
<proteinExistence type="predicted"/>
<accession>A0AA40EUC6</accession>